<dbReference type="AlphaFoldDB" id="A0A238UTZ2"/>
<dbReference type="SUPFAM" id="SSF89447">
    <property type="entry name" value="AbrB/MazE/MraZ-like"/>
    <property type="match status" value="1"/>
</dbReference>
<evidence type="ECO:0000259" key="1">
    <source>
        <dbReference type="PROSITE" id="PS51740"/>
    </source>
</evidence>
<dbReference type="GO" id="GO:0003677">
    <property type="term" value="F:DNA binding"/>
    <property type="evidence" value="ECO:0007669"/>
    <property type="project" value="InterPro"/>
</dbReference>
<dbReference type="PROSITE" id="PS51740">
    <property type="entry name" value="SPOVT_ABRB"/>
    <property type="match status" value="1"/>
</dbReference>
<dbReference type="InterPro" id="IPR007159">
    <property type="entry name" value="SpoVT-AbrB_dom"/>
</dbReference>
<dbReference type="SMART" id="SM00966">
    <property type="entry name" value="SpoVT_AbrB"/>
    <property type="match status" value="1"/>
</dbReference>
<evidence type="ECO:0000313" key="2">
    <source>
        <dbReference type="EMBL" id="SNR24719.1"/>
    </source>
</evidence>
<dbReference type="NCBIfam" id="TIGR01439">
    <property type="entry name" value="lp_hng_hel_AbrB"/>
    <property type="match status" value="1"/>
</dbReference>
<dbReference type="OrthoDB" id="30861at2157"/>
<dbReference type="Proteomes" id="UP000198397">
    <property type="component" value="Unassembled WGS sequence"/>
</dbReference>
<gene>
    <name evidence="2" type="ORF">SAMN06264855_101292</name>
</gene>
<sequence>MAISADGTVTSKGQVTIPKRIRDELGLRAGTEVEFTLAEDGTLRVRPKQPAFERLRAVKDQLVEHDIDLEQIRRESKREWSSHLDVNET</sequence>
<name>A0A238UTZ2_HALVU</name>
<dbReference type="Gene3D" id="2.10.260.10">
    <property type="match status" value="1"/>
</dbReference>
<reference evidence="2 3" key="1">
    <citation type="submission" date="2017-06" db="EMBL/GenBank/DDBJ databases">
        <authorList>
            <person name="Kim H.J."/>
            <person name="Triplett B.A."/>
        </authorList>
    </citation>
    <scope>NUCLEOTIDE SEQUENCE [LARGE SCALE GENOMIC DNA]</scope>
    <source>
        <strain evidence="2 3">DSM 8800</strain>
    </source>
</reference>
<feature type="domain" description="SpoVT-AbrB" evidence="1">
    <location>
        <begin position="4"/>
        <end position="50"/>
    </location>
</feature>
<dbReference type="Pfam" id="PF04014">
    <property type="entry name" value="MazE_antitoxin"/>
    <property type="match status" value="1"/>
</dbReference>
<evidence type="ECO:0000313" key="3">
    <source>
        <dbReference type="Proteomes" id="UP000198397"/>
    </source>
</evidence>
<protein>
    <submittedName>
        <fullName evidence="2">Looped-hinge helix DNA binding domain-containing protein, AbrB family</fullName>
    </submittedName>
</protein>
<organism evidence="2 3">
    <name type="scientific">Halorubrum vacuolatum</name>
    <name type="common">Natronobacterium vacuolatum</name>
    <dbReference type="NCBI Taxonomy" id="63740"/>
    <lineage>
        <taxon>Archaea</taxon>
        <taxon>Methanobacteriati</taxon>
        <taxon>Methanobacteriota</taxon>
        <taxon>Stenosarchaea group</taxon>
        <taxon>Halobacteria</taxon>
        <taxon>Halobacteriales</taxon>
        <taxon>Haloferacaceae</taxon>
        <taxon>Halorubrum</taxon>
    </lineage>
</organism>
<dbReference type="RefSeq" id="WP_089383267.1">
    <property type="nucleotide sequence ID" value="NZ_FZNQ01000001.1"/>
</dbReference>
<keyword evidence="3" id="KW-1185">Reference proteome</keyword>
<dbReference type="InterPro" id="IPR037914">
    <property type="entry name" value="SpoVT-AbrB_sf"/>
</dbReference>
<accession>A0A238UTZ2</accession>
<proteinExistence type="predicted"/>
<dbReference type="EMBL" id="FZNQ01000001">
    <property type="protein sequence ID" value="SNR24719.1"/>
    <property type="molecule type" value="Genomic_DNA"/>
</dbReference>